<dbReference type="GO" id="GO:0005886">
    <property type="term" value="C:plasma membrane"/>
    <property type="evidence" value="ECO:0007669"/>
    <property type="project" value="UniProtKB-SubCell"/>
</dbReference>
<dbReference type="Pfam" id="PF01618">
    <property type="entry name" value="MotA_ExbB"/>
    <property type="match status" value="1"/>
</dbReference>
<keyword evidence="8" id="KW-0283">Flagellar rotation</keyword>
<keyword evidence="3" id="KW-0813">Transport</keyword>
<dbReference type="GO" id="GO:0006935">
    <property type="term" value="P:chemotaxis"/>
    <property type="evidence" value="ECO:0007669"/>
    <property type="project" value="UniProtKB-KW"/>
</dbReference>
<feature type="transmembrane region" description="Helical" evidence="13">
    <location>
        <begin position="201"/>
        <end position="220"/>
    </location>
</feature>
<evidence type="ECO:0000256" key="8">
    <source>
        <dbReference type="ARBA" id="ARBA00022779"/>
    </source>
</evidence>
<evidence type="ECO:0000256" key="12">
    <source>
        <dbReference type="ARBA" id="ARBA00023136"/>
    </source>
</evidence>
<evidence type="ECO:0000256" key="11">
    <source>
        <dbReference type="ARBA" id="ARBA00023065"/>
    </source>
</evidence>
<feature type="transmembrane region" description="Helical" evidence="13">
    <location>
        <begin position="164"/>
        <end position="189"/>
    </location>
</feature>
<keyword evidence="10 13" id="KW-1133">Transmembrane helix</keyword>
<evidence type="ECO:0000256" key="9">
    <source>
        <dbReference type="ARBA" id="ARBA00022781"/>
    </source>
</evidence>
<evidence type="ECO:0000259" key="14">
    <source>
        <dbReference type="Pfam" id="PF01618"/>
    </source>
</evidence>
<dbReference type="InterPro" id="IPR000540">
    <property type="entry name" value="Flag_MotA_CS"/>
</dbReference>
<dbReference type="PROSITE" id="PS01307">
    <property type="entry name" value="MOTA"/>
    <property type="match status" value="1"/>
</dbReference>
<dbReference type="PANTHER" id="PTHR30433:SF4">
    <property type="entry name" value="MOTILITY PROTEIN A"/>
    <property type="match status" value="1"/>
</dbReference>
<keyword evidence="4" id="KW-1003">Cell membrane</keyword>
<comment type="subcellular location">
    <subcellularLocation>
        <location evidence="1">Cell inner membrane</location>
        <topology evidence="1">Multi-pass membrane protein</topology>
    </subcellularLocation>
</comment>
<dbReference type="PANTHER" id="PTHR30433">
    <property type="entry name" value="CHEMOTAXIS PROTEIN MOTA"/>
    <property type="match status" value="1"/>
</dbReference>
<evidence type="ECO:0000256" key="5">
    <source>
        <dbReference type="ARBA" id="ARBA00022500"/>
    </source>
</evidence>
<evidence type="ECO:0000313" key="16">
    <source>
        <dbReference type="EMBL" id="OIR18793.1"/>
    </source>
</evidence>
<keyword evidence="5" id="KW-0145">Chemotaxis</keyword>
<evidence type="ECO:0000256" key="1">
    <source>
        <dbReference type="ARBA" id="ARBA00004429"/>
    </source>
</evidence>
<sequence length="288" mass="30728">MLILVGSFIVFAAMIGGFMLAGGNPFVLLHASEFVVILGIALGVLVIASPAHVLKEIVHKLKDACFGKATSKAEYFELLRMLYEIFMVGRRNGLIALEEHVMNPKDSSIFKRYPAFMANHTRVEFLLNGLRPVIDGKIKPDQLEALMSAELDAKAEEADHPIHVLALVGDSLPGIGIVAAVLGIINTMASIADGPEVVGERVAAALTGTFLGVFCAYGFVNPIANRLKFNNASEQQYLRCILAAVAGFAKGLAPLTAVEVARRSLDSGVQPGAEELETKLKALSTGTK</sequence>
<dbReference type="GO" id="GO:0071978">
    <property type="term" value="P:bacterial-type flagellum-dependent swarming motility"/>
    <property type="evidence" value="ECO:0007669"/>
    <property type="project" value="InterPro"/>
</dbReference>
<evidence type="ECO:0000256" key="7">
    <source>
        <dbReference type="ARBA" id="ARBA00022692"/>
    </source>
</evidence>
<feature type="domain" description="MotA/TolQ/ExbB proton channel" evidence="14">
    <location>
        <begin position="123"/>
        <end position="237"/>
    </location>
</feature>
<gene>
    <name evidence="16" type="primary">motA_1</name>
    <name evidence="16" type="ORF">GALL_11330</name>
</gene>
<organism evidence="16">
    <name type="scientific">mine drainage metagenome</name>
    <dbReference type="NCBI Taxonomy" id="410659"/>
    <lineage>
        <taxon>unclassified sequences</taxon>
        <taxon>metagenomes</taxon>
        <taxon>ecological metagenomes</taxon>
    </lineage>
</organism>
<accession>A0A1J5TD05</accession>
<comment type="caution">
    <text evidence="16">The sequence shown here is derived from an EMBL/GenBank/DDBJ whole genome shotgun (WGS) entry which is preliminary data.</text>
</comment>
<dbReference type="InterPro" id="IPR046786">
    <property type="entry name" value="MotA_N"/>
</dbReference>
<dbReference type="InterPro" id="IPR047055">
    <property type="entry name" value="MotA-like"/>
</dbReference>
<dbReference type="AlphaFoldDB" id="A0A1J5TD05"/>
<feature type="domain" description="Motility protein A N-terminal" evidence="15">
    <location>
        <begin position="4"/>
        <end position="93"/>
    </location>
</feature>
<evidence type="ECO:0000256" key="6">
    <source>
        <dbReference type="ARBA" id="ARBA00022519"/>
    </source>
</evidence>
<evidence type="ECO:0000256" key="4">
    <source>
        <dbReference type="ARBA" id="ARBA00022475"/>
    </source>
</evidence>
<proteinExistence type="inferred from homology"/>
<dbReference type="EMBL" id="MLJW01000002">
    <property type="protein sequence ID" value="OIR18793.1"/>
    <property type="molecule type" value="Genomic_DNA"/>
</dbReference>
<evidence type="ECO:0000256" key="2">
    <source>
        <dbReference type="ARBA" id="ARBA00008038"/>
    </source>
</evidence>
<evidence type="ECO:0000259" key="15">
    <source>
        <dbReference type="Pfam" id="PF20560"/>
    </source>
</evidence>
<keyword evidence="6" id="KW-0997">Cell inner membrane</keyword>
<dbReference type="NCBIfam" id="TIGR03818">
    <property type="entry name" value="MotA1"/>
    <property type="match status" value="1"/>
</dbReference>
<dbReference type="InterPro" id="IPR002898">
    <property type="entry name" value="MotA_ExbB_proton_chnl"/>
</dbReference>
<dbReference type="Pfam" id="PF20560">
    <property type="entry name" value="MotA_N"/>
    <property type="match status" value="1"/>
</dbReference>
<dbReference type="GO" id="GO:1902600">
    <property type="term" value="P:proton transmembrane transport"/>
    <property type="evidence" value="ECO:0007669"/>
    <property type="project" value="UniProtKB-KW"/>
</dbReference>
<evidence type="ECO:0000256" key="13">
    <source>
        <dbReference type="SAM" id="Phobius"/>
    </source>
</evidence>
<reference evidence="16" key="1">
    <citation type="submission" date="2016-10" db="EMBL/GenBank/DDBJ databases">
        <title>Sequence of Gallionella enrichment culture.</title>
        <authorList>
            <person name="Poehlein A."/>
            <person name="Muehling M."/>
            <person name="Daniel R."/>
        </authorList>
    </citation>
    <scope>NUCLEOTIDE SEQUENCE</scope>
</reference>
<comment type="similarity">
    <text evidence="2">Belongs to the MotA family.</text>
</comment>
<keyword evidence="9" id="KW-0375">Hydrogen ion transport</keyword>
<keyword evidence="12 13" id="KW-0472">Membrane</keyword>
<evidence type="ECO:0000256" key="3">
    <source>
        <dbReference type="ARBA" id="ARBA00022448"/>
    </source>
</evidence>
<feature type="transmembrane region" description="Helical" evidence="13">
    <location>
        <begin position="31"/>
        <end position="54"/>
    </location>
</feature>
<name>A0A1J5TD05_9ZZZZ</name>
<keyword evidence="7 13" id="KW-0812">Transmembrane</keyword>
<keyword evidence="11" id="KW-0406">Ion transport</keyword>
<evidence type="ECO:0000256" key="10">
    <source>
        <dbReference type="ARBA" id="ARBA00022989"/>
    </source>
</evidence>
<protein>
    <submittedName>
        <fullName evidence="16">Motility protein A</fullName>
    </submittedName>
</protein>
<dbReference type="InterPro" id="IPR022522">
    <property type="entry name" value="Flagellar_motor_stator_MotA"/>
</dbReference>